<keyword evidence="1" id="KW-0238">DNA-binding</keyword>
<dbReference type="KEGG" id="osn:115229298"/>
<evidence type="ECO:0000256" key="1">
    <source>
        <dbReference type="ARBA" id="ARBA00023125"/>
    </source>
</evidence>
<dbReference type="Proteomes" id="UP000515154">
    <property type="component" value="Unplaced"/>
</dbReference>
<dbReference type="RefSeq" id="XP_029655536.1">
    <property type="nucleotide sequence ID" value="XM_029799676.1"/>
</dbReference>
<evidence type="ECO:0000313" key="3">
    <source>
        <dbReference type="Proteomes" id="UP000515154"/>
    </source>
</evidence>
<dbReference type="AlphaFoldDB" id="A0A6P7U3P7"/>
<dbReference type="InterPro" id="IPR006600">
    <property type="entry name" value="HTH_CenpB_DNA-bd_dom"/>
</dbReference>
<keyword evidence="3" id="KW-1185">Reference proteome</keyword>
<evidence type="ECO:0000313" key="4">
    <source>
        <dbReference type="RefSeq" id="XP_029655536.1"/>
    </source>
</evidence>
<dbReference type="InterPro" id="IPR009057">
    <property type="entry name" value="Homeodomain-like_sf"/>
</dbReference>
<protein>
    <submittedName>
        <fullName evidence="4">Tigger transposable element-derived protein 4-like</fullName>
    </submittedName>
</protein>
<dbReference type="InterPro" id="IPR050863">
    <property type="entry name" value="CenT-Element_Derived"/>
</dbReference>
<dbReference type="GO" id="GO:0005634">
    <property type="term" value="C:nucleus"/>
    <property type="evidence" value="ECO:0007669"/>
    <property type="project" value="TreeGrafter"/>
</dbReference>
<name>A0A6P7U3P7_9MOLL</name>
<dbReference type="InterPro" id="IPR004875">
    <property type="entry name" value="DDE_SF_endonuclease_dom"/>
</dbReference>
<organism evidence="3 4">
    <name type="scientific">Octopus sinensis</name>
    <name type="common">East Asian common octopus</name>
    <dbReference type="NCBI Taxonomy" id="2607531"/>
    <lineage>
        <taxon>Eukaryota</taxon>
        <taxon>Metazoa</taxon>
        <taxon>Spiralia</taxon>
        <taxon>Lophotrochozoa</taxon>
        <taxon>Mollusca</taxon>
        <taxon>Cephalopoda</taxon>
        <taxon>Coleoidea</taxon>
        <taxon>Octopodiformes</taxon>
        <taxon>Octopoda</taxon>
        <taxon>Incirrata</taxon>
        <taxon>Octopodidae</taxon>
        <taxon>Octopus</taxon>
    </lineage>
</organism>
<dbReference type="SUPFAM" id="SSF46689">
    <property type="entry name" value="Homeodomain-like"/>
    <property type="match status" value="1"/>
</dbReference>
<feature type="domain" description="HTH CENPB-type" evidence="2">
    <location>
        <begin position="27"/>
        <end position="98"/>
    </location>
</feature>
<gene>
    <name evidence="4" type="primary">LOC115229298</name>
</gene>
<dbReference type="Gene3D" id="1.10.10.60">
    <property type="entry name" value="Homeodomain-like"/>
    <property type="match status" value="1"/>
</dbReference>
<evidence type="ECO:0000259" key="2">
    <source>
        <dbReference type="PROSITE" id="PS51253"/>
    </source>
</evidence>
<dbReference type="InterPro" id="IPR036397">
    <property type="entry name" value="RNaseH_sf"/>
</dbReference>
<sequence length="364" mass="41997">MICEEFNISKGMLYRLKKKREGILAQGFSTSEGTIGYELNAQVYEIFRNLRSKGFPINGPTLKLIARKIAYRNSNHDFTASNGWLYRFKKQFEIKFRILHGESRSADKEGAENFQSTFNDLLENYGGENIFNCDETALFYKAVSKKSFVEKNESHSGHKIRKERMTLLLCCSYTGEKYKPLIIGRTKSPRVLKGVNLREIGIEYDASCKAWMTKNIFENWLSRFNEEMREKRRKIALLIDNATCHAVSLKLSNVDVIFFPKNTSSLIQPCDQGIIKAFKNHFNNWIMKTIIYDKNPAGQIDEAIKGITILDAISCSKLAWDEITDTSIQHCFEKALEYDCREKEDIEESLINSDIVENTILESF</sequence>
<dbReference type="PANTHER" id="PTHR19303">
    <property type="entry name" value="TRANSPOSON"/>
    <property type="match status" value="1"/>
</dbReference>
<accession>A0A6P7U3P7</accession>
<dbReference type="GO" id="GO:0003677">
    <property type="term" value="F:DNA binding"/>
    <property type="evidence" value="ECO:0007669"/>
    <property type="project" value="UniProtKB-KW"/>
</dbReference>
<dbReference type="Pfam" id="PF03221">
    <property type="entry name" value="HTH_Tnp_Tc5"/>
    <property type="match status" value="1"/>
</dbReference>
<dbReference type="Gene3D" id="3.30.420.10">
    <property type="entry name" value="Ribonuclease H-like superfamily/Ribonuclease H"/>
    <property type="match status" value="1"/>
</dbReference>
<reference evidence="4" key="1">
    <citation type="submission" date="2025-08" db="UniProtKB">
        <authorList>
            <consortium name="RefSeq"/>
        </authorList>
    </citation>
    <scope>IDENTIFICATION</scope>
</reference>
<dbReference type="PROSITE" id="PS51253">
    <property type="entry name" value="HTH_CENPB"/>
    <property type="match status" value="1"/>
</dbReference>
<proteinExistence type="predicted"/>
<dbReference type="PANTHER" id="PTHR19303:SF73">
    <property type="entry name" value="PROTEIN PDC2"/>
    <property type="match status" value="1"/>
</dbReference>
<dbReference type="SMART" id="SM00674">
    <property type="entry name" value="CENPB"/>
    <property type="match status" value="1"/>
</dbReference>
<dbReference type="Pfam" id="PF03184">
    <property type="entry name" value="DDE_1"/>
    <property type="match status" value="1"/>
</dbReference>